<dbReference type="EMBL" id="JBHUHQ010000009">
    <property type="protein sequence ID" value="MFD2043704.1"/>
    <property type="molecule type" value="Genomic_DNA"/>
</dbReference>
<keyword evidence="1" id="KW-1133">Transmembrane helix</keyword>
<dbReference type="InterPro" id="IPR025403">
    <property type="entry name" value="TgpA-like_C"/>
</dbReference>
<accession>A0ABW4VVK6</accession>
<evidence type="ECO:0000313" key="3">
    <source>
        <dbReference type="EMBL" id="MFD2043704.1"/>
    </source>
</evidence>
<evidence type="ECO:0000256" key="1">
    <source>
        <dbReference type="SAM" id="Phobius"/>
    </source>
</evidence>
<feature type="transmembrane region" description="Helical" evidence="1">
    <location>
        <begin position="62"/>
        <end position="83"/>
    </location>
</feature>
<keyword evidence="1" id="KW-0472">Membrane</keyword>
<evidence type="ECO:0000313" key="4">
    <source>
        <dbReference type="Proteomes" id="UP001597383"/>
    </source>
</evidence>
<keyword evidence="4" id="KW-1185">Reference proteome</keyword>
<name>A0ABW4VVK6_9BACI</name>
<sequence length="220" mass="26330">MENKDKARDDLQDILHDREYQIYYEDNRSFIEIWWDKLIEWFRELLSNWFSSLNPSNGFAELVLIIIIGTVILLTAVGSILFLRSMKRKRAFQNHRPLQSMNELEWSVTKHLLEADKQEKADNYAAATRHIFLALLLHFHENNWLIARVWKTNWEYYDELQQTDPTRAKAFYKLANMFDEVVYGERTIKGHEYTEYRKEALTWLNRSSEEAKLGTSMKEG</sequence>
<comment type="caution">
    <text evidence="3">The sequence shown here is derived from an EMBL/GenBank/DDBJ whole genome shotgun (WGS) entry which is preliminary data.</text>
</comment>
<gene>
    <name evidence="3" type="ORF">ACFSJF_05350</name>
</gene>
<dbReference type="Proteomes" id="UP001597383">
    <property type="component" value="Unassembled WGS sequence"/>
</dbReference>
<feature type="domain" description="Protein-glutamine gamma-glutamyltransferase-like C-terminal" evidence="2">
    <location>
        <begin position="132"/>
        <end position="197"/>
    </location>
</feature>
<reference evidence="4" key="1">
    <citation type="journal article" date="2019" name="Int. J. Syst. Evol. Microbiol.">
        <title>The Global Catalogue of Microorganisms (GCM) 10K type strain sequencing project: providing services to taxonomists for standard genome sequencing and annotation.</title>
        <authorList>
            <consortium name="The Broad Institute Genomics Platform"/>
            <consortium name="The Broad Institute Genome Sequencing Center for Infectious Disease"/>
            <person name="Wu L."/>
            <person name="Ma J."/>
        </authorList>
    </citation>
    <scope>NUCLEOTIDE SEQUENCE [LARGE SCALE GENOMIC DNA]</scope>
    <source>
        <strain evidence="4">R28</strain>
    </source>
</reference>
<keyword evidence="1" id="KW-0812">Transmembrane</keyword>
<protein>
    <submittedName>
        <fullName evidence="3">DUF4129 domain-containing protein</fullName>
    </submittedName>
</protein>
<dbReference type="Pfam" id="PF13559">
    <property type="entry name" value="DUF4129"/>
    <property type="match status" value="1"/>
</dbReference>
<organism evidence="3 4">
    <name type="scientific">Ornithinibacillus salinisoli</name>
    <dbReference type="NCBI Taxonomy" id="1848459"/>
    <lineage>
        <taxon>Bacteria</taxon>
        <taxon>Bacillati</taxon>
        <taxon>Bacillota</taxon>
        <taxon>Bacilli</taxon>
        <taxon>Bacillales</taxon>
        <taxon>Bacillaceae</taxon>
        <taxon>Ornithinibacillus</taxon>
    </lineage>
</organism>
<proteinExistence type="predicted"/>
<evidence type="ECO:0000259" key="2">
    <source>
        <dbReference type="Pfam" id="PF13559"/>
    </source>
</evidence>
<dbReference type="RefSeq" id="WP_377555436.1">
    <property type="nucleotide sequence ID" value="NZ_JBHUHQ010000009.1"/>
</dbReference>